<evidence type="ECO:0000256" key="4">
    <source>
        <dbReference type="ARBA" id="ARBA00023163"/>
    </source>
</evidence>
<dbReference type="Proteomes" id="UP000254958">
    <property type="component" value="Unassembled WGS sequence"/>
</dbReference>
<evidence type="ECO:0000256" key="2">
    <source>
        <dbReference type="ARBA" id="ARBA00023015"/>
    </source>
</evidence>
<dbReference type="GO" id="GO:0003700">
    <property type="term" value="F:DNA-binding transcription factor activity"/>
    <property type="evidence" value="ECO:0007669"/>
    <property type="project" value="InterPro"/>
</dbReference>
<dbReference type="PANTHER" id="PTHR30537">
    <property type="entry name" value="HTH-TYPE TRANSCRIPTIONAL REGULATOR"/>
    <property type="match status" value="1"/>
</dbReference>
<feature type="domain" description="HTH lysR-type" evidence="5">
    <location>
        <begin position="6"/>
        <end position="63"/>
    </location>
</feature>
<dbReference type="AlphaFoldDB" id="A0A370GC10"/>
<dbReference type="RefSeq" id="WP_114725550.1">
    <property type="nucleotide sequence ID" value="NZ_BJMI01000004.1"/>
</dbReference>
<name>A0A370GC10_GLULI</name>
<keyword evidence="4" id="KW-0804">Transcription</keyword>
<dbReference type="InterPro" id="IPR036390">
    <property type="entry name" value="WH_DNA-bd_sf"/>
</dbReference>
<proteinExistence type="inferred from homology"/>
<dbReference type="SUPFAM" id="SSF46785">
    <property type="entry name" value="Winged helix' DNA-binding domain"/>
    <property type="match status" value="1"/>
</dbReference>
<dbReference type="InterPro" id="IPR005119">
    <property type="entry name" value="LysR_subst-bd"/>
</dbReference>
<evidence type="ECO:0000259" key="5">
    <source>
        <dbReference type="PROSITE" id="PS50931"/>
    </source>
</evidence>
<comment type="similarity">
    <text evidence="1">Belongs to the LysR transcriptional regulatory family.</text>
</comment>
<dbReference type="EMBL" id="JABEQI010000001">
    <property type="protein sequence ID" value="MBB2185197.1"/>
    <property type="molecule type" value="Genomic_DNA"/>
</dbReference>
<dbReference type="Pfam" id="PF03466">
    <property type="entry name" value="LysR_substrate"/>
    <property type="match status" value="1"/>
</dbReference>
<reference evidence="6 9" key="2">
    <citation type="submission" date="2020-04" db="EMBL/GenBank/DDBJ databases">
        <title>Description of novel Gluconacetobacter.</title>
        <authorList>
            <person name="Sombolestani A."/>
        </authorList>
    </citation>
    <scope>NUCLEOTIDE SEQUENCE [LARGE SCALE GENOMIC DNA]</scope>
    <source>
        <strain evidence="6 9">LMG 1382</strain>
    </source>
</reference>
<accession>A0A370GC10</accession>
<comment type="caution">
    <text evidence="7">The sequence shown here is derived from an EMBL/GenBank/DDBJ whole genome shotgun (WGS) entry which is preliminary data.</text>
</comment>
<organism evidence="7 8">
    <name type="scientific">Gluconacetobacter liquefaciens</name>
    <name type="common">Acetobacter liquefaciens</name>
    <dbReference type="NCBI Taxonomy" id="89584"/>
    <lineage>
        <taxon>Bacteria</taxon>
        <taxon>Pseudomonadati</taxon>
        <taxon>Pseudomonadota</taxon>
        <taxon>Alphaproteobacteria</taxon>
        <taxon>Acetobacterales</taxon>
        <taxon>Acetobacteraceae</taxon>
        <taxon>Gluconacetobacter</taxon>
    </lineage>
</organism>
<protein>
    <submittedName>
        <fullName evidence="7">DNA-binding transcriptional LysR family regulator</fullName>
    </submittedName>
    <submittedName>
        <fullName evidence="6">LysR family transcriptional regulator</fullName>
    </submittedName>
</protein>
<keyword evidence="8" id="KW-1185">Reference proteome</keyword>
<evidence type="ECO:0000313" key="9">
    <source>
        <dbReference type="Proteomes" id="UP000562982"/>
    </source>
</evidence>
<evidence type="ECO:0000256" key="1">
    <source>
        <dbReference type="ARBA" id="ARBA00009437"/>
    </source>
</evidence>
<reference evidence="7 8" key="1">
    <citation type="submission" date="2018-07" db="EMBL/GenBank/DDBJ databases">
        <title>Genomic Encyclopedia of Type Strains, Phase IV (KMG-IV): sequencing the most valuable type-strain genomes for metagenomic binning, comparative biology and taxonomic classification.</title>
        <authorList>
            <person name="Goeker M."/>
        </authorList>
    </citation>
    <scope>NUCLEOTIDE SEQUENCE [LARGE SCALE GENOMIC DNA]</scope>
    <source>
        <strain evidence="7 8">DSM 5603</strain>
    </source>
</reference>
<dbReference type="InterPro" id="IPR000847">
    <property type="entry name" value="LysR_HTH_N"/>
</dbReference>
<dbReference type="GO" id="GO:0003677">
    <property type="term" value="F:DNA binding"/>
    <property type="evidence" value="ECO:0007669"/>
    <property type="project" value="UniProtKB-KW"/>
</dbReference>
<dbReference type="SUPFAM" id="SSF53850">
    <property type="entry name" value="Periplasmic binding protein-like II"/>
    <property type="match status" value="1"/>
</dbReference>
<dbReference type="FunFam" id="1.10.10.10:FF:000001">
    <property type="entry name" value="LysR family transcriptional regulator"/>
    <property type="match status" value="1"/>
</dbReference>
<dbReference type="PROSITE" id="PS50931">
    <property type="entry name" value="HTH_LYSR"/>
    <property type="match status" value="1"/>
</dbReference>
<dbReference type="Gene3D" id="1.10.10.10">
    <property type="entry name" value="Winged helix-like DNA-binding domain superfamily/Winged helix DNA-binding domain"/>
    <property type="match status" value="1"/>
</dbReference>
<evidence type="ECO:0000313" key="6">
    <source>
        <dbReference type="EMBL" id="MBB2185197.1"/>
    </source>
</evidence>
<dbReference type="InterPro" id="IPR036388">
    <property type="entry name" value="WH-like_DNA-bd_sf"/>
</dbReference>
<gene>
    <name evidence="7" type="ORF">C7453_101427</name>
    <name evidence="6" type="ORF">HLH32_02110</name>
</gene>
<dbReference type="Pfam" id="PF00126">
    <property type="entry name" value="HTH_1"/>
    <property type="match status" value="1"/>
</dbReference>
<dbReference type="Proteomes" id="UP000562982">
    <property type="component" value="Unassembled WGS sequence"/>
</dbReference>
<dbReference type="CDD" id="cd08422">
    <property type="entry name" value="PBP2_CrgA_like"/>
    <property type="match status" value="1"/>
</dbReference>
<dbReference type="EMBL" id="QQAW01000001">
    <property type="protein sequence ID" value="RDI40629.1"/>
    <property type="molecule type" value="Genomic_DNA"/>
</dbReference>
<evidence type="ECO:0000256" key="3">
    <source>
        <dbReference type="ARBA" id="ARBA00023125"/>
    </source>
</evidence>
<dbReference type="Gene3D" id="3.40.190.290">
    <property type="match status" value="1"/>
</dbReference>
<dbReference type="InterPro" id="IPR058163">
    <property type="entry name" value="LysR-type_TF_proteobact-type"/>
</dbReference>
<evidence type="ECO:0000313" key="8">
    <source>
        <dbReference type="Proteomes" id="UP000254958"/>
    </source>
</evidence>
<evidence type="ECO:0000313" key="7">
    <source>
        <dbReference type="EMBL" id="RDI40629.1"/>
    </source>
</evidence>
<sequence length="317" mass="35032">MEQSDITLDRMRTFVRIAERRSLTAVARDFGIGQSTVTRHLHELENALGVPLFTRTTRRVTLTDEGARYYAHCLRILGLVEQASQEMRETRQAVSGTVRISCTGALGTLHVGRLVHAFQDRYPAIRIEFGLTDERIDLVREGVDIAIRLGPLNDSSMKLRPLGESHRLLVASPAWLKTNGRPRHPQDLAGLEGVRMSRVQGSERLHLHAPDGTHHTVAFRERLTVDHGLAAREAFLAGRGFGPAHRWLVEDCLTDGRLEVILPDYALAASPLSMLIAPERSGIARIRLCADFLASGIASISGITRQGTVRAPKPRAS</sequence>
<dbReference type="OrthoDB" id="9812435at2"/>
<keyword evidence="3 7" id="KW-0238">DNA-binding</keyword>
<dbReference type="PANTHER" id="PTHR30537:SF5">
    <property type="entry name" value="HTH-TYPE TRANSCRIPTIONAL ACTIVATOR TTDR-RELATED"/>
    <property type="match status" value="1"/>
</dbReference>
<keyword evidence="2" id="KW-0805">Transcription regulation</keyword>